<protein>
    <submittedName>
        <fullName evidence="2">GNAT family N-acetyltransferase</fullName>
    </submittedName>
</protein>
<evidence type="ECO:0000313" key="2">
    <source>
        <dbReference type="EMBL" id="MBS9338119.1"/>
    </source>
</evidence>
<comment type="caution">
    <text evidence="2">The sequence shown here is derived from an EMBL/GenBank/DDBJ whole genome shotgun (WGS) entry which is preliminary data.</text>
</comment>
<feature type="domain" description="N-acetyltransferase" evidence="1">
    <location>
        <begin position="8"/>
        <end position="173"/>
    </location>
</feature>
<dbReference type="Proteomes" id="UP001519504">
    <property type="component" value="Unassembled WGS sequence"/>
</dbReference>
<sequence>MSKQENKLLISYLEAEELHEFRDNLYGATRAAFQKYSDEDDDFDPESLPDIEDIAGAFFYADSVNLKLTLNDEMVAGAIFHPKYKQGFSDIIFLFVKADHQGQGIATRFLEMIEESFPQIKAWSTLVYEKDTALLNFYINQADFKGITVYNSHNPAPVPQIKDGTILLTKWNDGLEE</sequence>
<accession>A0ABS5QY40</accession>
<keyword evidence="3" id="KW-1185">Reference proteome</keyword>
<proteinExistence type="predicted"/>
<dbReference type="EMBL" id="JAAMFK010000001">
    <property type="protein sequence ID" value="MBS9338119.1"/>
    <property type="molecule type" value="Genomic_DNA"/>
</dbReference>
<dbReference type="PROSITE" id="PS51186">
    <property type="entry name" value="GNAT"/>
    <property type="match status" value="1"/>
</dbReference>
<reference evidence="2 3" key="1">
    <citation type="submission" date="2020-02" db="EMBL/GenBank/DDBJ databases">
        <title>Fructobacillus sp. isolated from paper mulberry of Taiwan.</title>
        <authorList>
            <person name="Lin S.-T."/>
        </authorList>
    </citation>
    <scope>NUCLEOTIDE SEQUENCE [LARGE SCALE GENOMIC DNA]</scope>
    <source>
        <strain evidence="2 3">M2-14</strain>
    </source>
</reference>
<name>A0ABS5QY40_9LACO</name>
<evidence type="ECO:0000313" key="3">
    <source>
        <dbReference type="Proteomes" id="UP001519504"/>
    </source>
</evidence>
<dbReference type="Gene3D" id="3.40.630.30">
    <property type="match status" value="1"/>
</dbReference>
<evidence type="ECO:0000259" key="1">
    <source>
        <dbReference type="PROSITE" id="PS51186"/>
    </source>
</evidence>
<dbReference type="Pfam" id="PF00583">
    <property type="entry name" value="Acetyltransf_1"/>
    <property type="match status" value="1"/>
</dbReference>
<dbReference type="RefSeq" id="WP_213808403.1">
    <property type="nucleotide sequence ID" value="NZ_JAAMFK010000001.1"/>
</dbReference>
<dbReference type="SUPFAM" id="SSF55729">
    <property type="entry name" value="Acyl-CoA N-acyltransferases (Nat)"/>
    <property type="match status" value="1"/>
</dbReference>
<gene>
    <name evidence="2" type="ORF">G6R29_00510</name>
</gene>
<dbReference type="InterPro" id="IPR016181">
    <property type="entry name" value="Acyl_CoA_acyltransferase"/>
</dbReference>
<organism evidence="2 3">
    <name type="scientific">Fructobacillus broussonetiae</name>
    <dbReference type="NCBI Taxonomy" id="2713173"/>
    <lineage>
        <taxon>Bacteria</taxon>
        <taxon>Bacillati</taxon>
        <taxon>Bacillota</taxon>
        <taxon>Bacilli</taxon>
        <taxon>Lactobacillales</taxon>
        <taxon>Lactobacillaceae</taxon>
        <taxon>Fructobacillus</taxon>
    </lineage>
</organism>
<dbReference type="InterPro" id="IPR000182">
    <property type="entry name" value="GNAT_dom"/>
</dbReference>
<dbReference type="CDD" id="cd04301">
    <property type="entry name" value="NAT_SF"/>
    <property type="match status" value="1"/>
</dbReference>